<dbReference type="InterPro" id="IPR036318">
    <property type="entry name" value="FAD-bd_PCMH-like_sf"/>
</dbReference>
<evidence type="ECO:0000256" key="4">
    <source>
        <dbReference type="ARBA" id="ARBA00022827"/>
    </source>
</evidence>
<dbReference type="InterPro" id="IPR015345">
    <property type="entry name" value="Cytokinin_DH_FAD/cytokin-bd"/>
</dbReference>
<dbReference type="Pfam" id="PF09265">
    <property type="entry name" value="Cytokin-bind"/>
    <property type="match status" value="1"/>
</dbReference>
<evidence type="ECO:0000256" key="5">
    <source>
        <dbReference type="ARBA" id="ARBA00023002"/>
    </source>
</evidence>
<dbReference type="SUPFAM" id="SSF55103">
    <property type="entry name" value="FAD-linked oxidases, C-terminal domain"/>
    <property type="match status" value="1"/>
</dbReference>
<proteinExistence type="inferred from homology"/>
<dbReference type="PANTHER" id="PTHR13878">
    <property type="entry name" value="GULONOLACTONE OXIDASE"/>
    <property type="match status" value="1"/>
</dbReference>
<organism evidence="8 9">
    <name type="scientific">Catenulispora pinistramenti</name>
    <dbReference type="NCBI Taxonomy" id="2705254"/>
    <lineage>
        <taxon>Bacteria</taxon>
        <taxon>Bacillati</taxon>
        <taxon>Actinomycetota</taxon>
        <taxon>Actinomycetes</taxon>
        <taxon>Catenulisporales</taxon>
        <taxon>Catenulisporaceae</taxon>
        <taxon>Catenulispora</taxon>
    </lineage>
</organism>
<evidence type="ECO:0000259" key="7">
    <source>
        <dbReference type="PROSITE" id="PS51387"/>
    </source>
</evidence>
<dbReference type="Gene3D" id="3.40.462.10">
    <property type="entry name" value="FAD-linked oxidases, C-terminal domain"/>
    <property type="match status" value="1"/>
</dbReference>
<evidence type="ECO:0000313" key="8">
    <source>
        <dbReference type="EMBL" id="MBS2551500.1"/>
    </source>
</evidence>
<dbReference type="SUPFAM" id="SSF56176">
    <property type="entry name" value="FAD-binding/transporter-associated domain-like"/>
    <property type="match status" value="1"/>
</dbReference>
<comment type="similarity">
    <text evidence="2">Belongs to the oxygen-dependent FAD-linked oxidoreductase family.</text>
</comment>
<accession>A0ABS5KZT5</accession>
<evidence type="ECO:0000256" key="6">
    <source>
        <dbReference type="SAM" id="MobiDB-lite"/>
    </source>
</evidence>
<dbReference type="InterPro" id="IPR006094">
    <property type="entry name" value="Oxid_FAD_bind_N"/>
</dbReference>
<dbReference type="InterPro" id="IPR006093">
    <property type="entry name" value="Oxy_OxRdtase_FAD_BS"/>
</dbReference>
<dbReference type="PROSITE" id="PS00862">
    <property type="entry name" value="OX2_COVAL_FAD"/>
    <property type="match status" value="1"/>
</dbReference>
<sequence length="511" mass="52761">MRIDAQHSRRSFIRAVSVGTLAVGFDVTSRAWAAEAPAGTGADQGTDQAADRGAGTGAAADFRRAPHLDGRLLIDPADLAPYEDDYGHLVHRTPKAALLPGSVADIAAMIAFCGPLGIPVAPRGQGHQAYGQAQVDGGLVIDLGPLDTISVDPARSTATVGAGAVWSAVLAASLAHGLTPPVFTDYIELSVGGTLIAGGLGGASHQHGAQVDNVLELDVVTGAGRVQTCSATHNADLFHATLSGLGQVGVITRAVVRLIPAPTSVRSYSLAYPTLAALTAAQRKVVGDGRFDWLEGTILPASGGGWLYILEGSAFYDTTPPDDNALIGDLAYVGPPQIQDSGYQAFVDDLAPTVAALKASGEWYDPHPWFNGFLPDAATDALVADTLAGTTAADLGASGLVLLYPVPTAKLTAPLLSVPEGELAFLFAVLRTAAPDGGALPAPQLLQANRDLYLRVQAAGGTQYPVGAIPMTPADWRTQYGARWRGFQAAKQYFDPYGILAPGQGIFAPAH</sequence>
<dbReference type="InterPro" id="IPR016167">
    <property type="entry name" value="FAD-bd_PCMH_sub1"/>
</dbReference>
<dbReference type="Gene3D" id="3.30.43.10">
    <property type="entry name" value="Uridine Diphospho-n-acetylenolpyruvylglucosamine Reductase, domain 2"/>
    <property type="match status" value="1"/>
</dbReference>
<dbReference type="Pfam" id="PF01565">
    <property type="entry name" value="FAD_binding_4"/>
    <property type="match status" value="1"/>
</dbReference>
<dbReference type="InterPro" id="IPR016169">
    <property type="entry name" value="FAD-bd_PCMH_sub2"/>
</dbReference>
<dbReference type="PROSITE" id="PS51318">
    <property type="entry name" value="TAT"/>
    <property type="match status" value="1"/>
</dbReference>
<dbReference type="Proteomes" id="UP000730482">
    <property type="component" value="Unassembled WGS sequence"/>
</dbReference>
<gene>
    <name evidence="8" type="ORF">KGQ19_31995</name>
</gene>
<dbReference type="InterPro" id="IPR006311">
    <property type="entry name" value="TAT_signal"/>
</dbReference>
<keyword evidence="5" id="KW-0560">Oxidoreductase</keyword>
<evidence type="ECO:0000256" key="2">
    <source>
        <dbReference type="ARBA" id="ARBA00005466"/>
    </source>
</evidence>
<dbReference type="InterPro" id="IPR016166">
    <property type="entry name" value="FAD-bd_PCMH"/>
</dbReference>
<feature type="compositionally biased region" description="Low complexity" evidence="6">
    <location>
        <begin position="37"/>
        <end position="60"/>
    </location>
</feature>
<keyword evidence="9" id="KW-1185">Reference proteome</keyword>
<dbReference type="RefSeq" id="WP_212016134.1">
    <property type="nucleotide sequence ID" value="NZ_JAAFYZ010000142.1"/>
</dbReference>
<evidence type="ECO:0000256" key="3">
    <source>
        <dbReference type="ARBA" id="ARBA00022630"/>
    </source>
</evidence>
<feature type="domain" description="FAD-binding PCMH-type" evidence="7">
    <location>
        <begin position="90"/>
        <end position="261"/>
    </location>
</feature>
<reference evidence="8 9" key="1">
    <citation type="submission" date="2020-02" db="EMBL/GenBank/DDBJ databases">
        <title>Acidophilic actinobacteria isolated from forest soil.</title>
        <authorList>
            <person name="Golinska P."/>
        </authorList>
    </citation>
    <scope>NUCLEOTIDE SEQUENCE [LARGE SCALE GENOMIC DNA]</scope>
    <source>
        <strain evidence="8 9">NL8</strain>
    </source>
</reference>
<dbReference type="Gene3D" id="3.30.465.10">
    <property type="match status" value="1"/>
</dbReference>
<dbReference type="InterPro" id="IPR016170">
    <property type="entry name" value="Cytok_DH_C_sf"/>
</dbReference>
<evidence type="ECO:0000313" key="9">
    <source>
        <dbReference type="Proteomes" id="UP000730482"/>
    </source>
</evidence>
<dbReference type="InterPro" id="IPR050432">
    <property type="entry name" value="FAD-linked_Oxidoreductases_BP"/>
</dbReference>
<dbReference type="PANTHER" id="PTHR13878:SF53">
    <property type="entry name" value="CYTOKININ DEHYDROGENASE 6"/>
    <property type="match status" value="1"/>
</dbReference>
<comment type="caution">
    <text evidence="8">The sequence shown here is derived from an EMBL/GenBank/DDBJ whole genome shotgun (WGS) entry which is preliminary data.</text>
</comment>
<comment type="cofactor">
    <cofactor evidence="1">
        <name>FAD</name>
        <dbReference type="ChEBI" id="CHEBI:57692"/>
    </cofactor>
</comment>
<evidence type="ECO:0000256" key="1">
    <source>
        <dbReference type="ARBA" id="ARBA00001974"/>
    </source>
</evidence>
<dbReference type="PROSITE" id="PS51387">
    <property type="entry name" value="FAD_PCMH"/>
    <property type="match status" value="1"/>
</dbReference>
<keyword evidence="4" id="KW-0274">FAD</keyword>
<dbReference type="EMBL" id="JAAFYZ010000142">
    <property type="protein sequence ID" value="MBS2551500.1"/>
    <property type="molecule type" value="Genomic_DNA"/>
</dbReference>
<feature type="region of interest" description="Disordered" evidence="6">
    <location>
        <begin position="37"/>
        <end position="61"/>
    </location>
</feature>
<keyword evidence="3" id="KW-0285">Flavoprotein</keyword>
<protein>
    <submittedName>
        <fullName evidence="8">FAD-binding protein</fullName>
    </submittedName>
</protein>
<name>A0ABS5KZT5_9ACTN</name>
<dbReference type="InterPro" id="IPR016164">
    <property type="entry name" value="FAD-linked_Oxase-like_C"/>
</dbReference>